<organism evidence="2 3">
    <name type="scientific">Paenibacillus thailandensis</name>
    <dbReference type="NCBI Taxonomy" id="393250"/>
    <lineage>
        <taxon>Bacteria</taxon>
        <taxon>Bacillati</taxon>
        <taxon>Bacillota</taxon>
        <taxon>Bacilli</taxon>
        <taxon>Bacillales</taxon>
        <taxon>Paenibacillaceae</taxon>
        <taxon>Paenibacillus</taxon>
    </lineage>
</organism>
<sequence length="177" mass="20773">MVRQTLSEQQTATIYQYKLIRKISIRLELVHSHVFIAAVLLAVLTAVYRLDGLLGWLFGFIIVQLVHITLLLLTFIRVEEAAERRWQWRIMPPWFGFGPANDITLRLYRKVHRTMLWVGLCLIGLLYPWVNEAIIIGCISWHLWLLVPRMLLSFGLRSEARDGIVRLGALEAYYYHR</sequence>
<comment type="caution">
    <text evidence="2">The sequence shown here is derived from an EMBL/GenBank/DDBJ whole genome shotgun (WGS) entry which is preliminary data.</text>
</comment>
<reference evidence="3" key="1">
    <citation type="journal article" date="2019" name="Int. J. Syst. Evol. Microbiol.">
        <title>The Global Catalogue of Microorganisms (GCM) 10K type strain sequencing project: providing services to taxonomists for standard genome sequencing and annotation.</title>
        <authorList>
            <consortium name="The Broad Institute Genomics Platform"/>
            <consortium name="The Broad Institute Genome Sequencing Center for Infectious Disease"/>
            <person name="Wu L."/>
            <person name="Ma J."/>
        </authorList>
    </citation>
    <scope>NUCLEOTIDE SEQUENCE [LARGE SCALE GENOMIC DNA]</scope>
    <source>
        <strain evidence="3">TISTR 1827</strain>
    </source>
</reference>
<evidence type="ECO:0000313" key="2">
    <source>
        <dbReference type="EMBL" id="MFD2662620.1"/>
    </source>
</evidence>
<evidence type="ECO:0000313" key="3">
    <source>
        <dbReference type="Proteomes" id="UP001597493"/>
    </source>
</evidence>
<dbReference type="Proteomes" id="UP001597493">
    <property type="component" value="Unassembled WGS sequence"/>
</dbReference>
<gene>
    <name evidence="2" type="ORF">ACFSW5_20375</name>
</gene>
<dbReference type="RefSeq" id="WP_379277186.1">
    <property type="nucleotide sequence ID" value="NZ_JBHUGT010000022.1"/>
</dbReference>
<keyword evidence="1" id="KW-0812">Transmembrane</keyword>
<keyword evidence="1" id="KW-0472">Membrane</keyword>
<keyword evidence="3" id="KW-1185">Reference proteome</keyword>
<proteinExistence type="predicted"/>
<protein>
    <submittedName>
        <fullName evidence="2">Transposase</fullName>
    </submittedName>
</protein>
<feature type="transmembrane region" description="Helical" evidence="1">
    <location>
        <begin position="54"/>
        <end position="76"/>
    </location>
</feature>
<keyword evidence="1" id="KW-1133">Transmembrane helix</keyword>
<evidence type="ECO:0000256" key="1">
    <source>
        <dbReference type="SAM" id="Phobius"/>
    </source>
</evidence>
<accession>A0ABW5R2M8</accession>
<feature type="transmembrane region" description="Helical" evidence="1">
    <location>
        <begin position="29"/>
        <end position="48"/>
    </location>
</feature>
<name>A0ABW5R2M8_9BACL</name>
<dbReference type="EMBL" id="JBHUMY010000030">
    <property type="protein sequence ID" value="MFD2662620.1"/>
    <property type="molecule type" value="Genomic_DNA"/>
</dbReference>
<feature type="transmembrane region" description="Helical" evidence="1">
    <location>
        <begin position="111"/>
        <end position="127"/>
    </location>
</feature>